<dbReference type="Proteomes" id="UP000269721">
    <property type="component" value="Unassembled WGS sequence"/>
</dbReference>
<evidence type="ECO:0000256" key="5">
    <source>
        <dbReference type="ARBA" id="ARBA00023002"/>
    </source>
</evidence>
<feature type="compositionally biased region" description="Polar residues" evidence="8">
    <location>
        <begin position="143"/>
        <end position="156"/>
    </location>
</feature>
<dbReference type="Gene3D" id="3.40.50.80">
    <property type="entry name" value="Nucleotide-binding domain of ferredoxin-NADP reductase (FNR) module"/>
    <property type="match status" value="1"/>
</dbReference>
<evidence type="ECO:0000259" key="10">
    <source>
        <dbReference type="PROSITE" id="PS51384"/>
    </source>
</evidence>
<dbReference type="GO" id="GO:0006811">
    <property type="term" value="P:monoatomic ion transport"/>
    <property type="evidence" value="ECO:0007669"/>
    <property type="project" value="UniProtKB-KW"/>
</dbReference>
<keyword evidence="4 9" id="KW-1133">Transmembrane helix</keyword>
<comment type="subcellular location">
    <subcellularLocation>
        <location evidence="1">Membrane</location>
        <topology evidence="1">Multi-pass membrane protein</topology>
    </subcellularLocation>
</comment>
<dbReference type="InterPro" id="IPR039261">
    <property type="entry name" value="FNR_nucleotide-bd"/>
</dbReference>
<feature type="region of interest" description="Disordered" evidence="8">
    <location>
        <begin position="123"/>
        <end position="156"/>
    </location>
</feature>
<evidence type="ECO:0000256" key="6">
    <source>
        <dbReference type="ARBA" id="ARBA00023065"/>
    </source>
</evidence>
<feature type="transmembrane region" description="Helical" evidence="9">
    <location>
        <begin position="272"/>
        <end position="290"/>
    </location>
</feature>
<evidence type="ECO:0000256" key="3">
    <source>
        <dbReference type="ARBA" id="ARBA00022982"/>
    </source>
</evidence>
<dbReference type="SFLD" id="SFLDG01168">
    <property type="entry name" value="Ferric_reductase_subgroup_(FRE"/>
    <property type="match status" value="1"/>
</dbReference>
<evidence type="ECO:0000256" key="8">
    <source>
        <dbReference type="SAM" id="MobiDB-lite"/>
    </source>
</evidence>
<evidence type="ECO:0000256" key="1">
    <source>
        <dbReference type="ARBA" id="ARBA00004141"/>
    </source>
</evidence>
<feature type="domain" description="FAD-binding FR-type" evidence="10">
    <location>
        <begin position="307"/>
        <end position="419"/>
    </location>
</feature>
<keyword evidence="3" id="KW-0249">Electron transport</keyword>
<dbReference type="SFLD" id="SFLDS00052">
    <property type="entry name" value="Ferric_Reductase_Domain"/>
    <property type="match status" value="1"/>
</dbReference>
<dbReference type="GO" id="GO:0016491">
    <property type="term" value="F:oxidoreductase activity"/>
    <property type="evidence" value="ECO:0007669"/>
    <property type="project" value="UniProtKB-KW"/>
</dbReference>
<reference evidence="12" key="1">
    <citation type="journal article" date="2018" name="Nat. Microbiol.">
        <title>Leveraging single-cell genomics to expand the fungal tree of life.</title>
        <authorList>
            <person name="Ahrendt S.R."/>
            <person name="Quandt C.A."/>
            <person name="Ciobanu D."/>
            <person name="Clum A."/>
            <person name="Salamov A."/>
            <person name="Andreopoulos B."/>
            <person name="Cheng J.F."/>
            <person name="Woyke T."/>
            <person name="Pelin A."/>
            <person name="Henrissat B."/>
            <person name="Reynolds N.K."/>
            <person name="Benny G.L."/>
            <person name="Smith M.E."/>
            <person name="James T.Y."/>
            <person name="Grigoriev I.V."/>
        </authorList>
    </citation>
    <scope>NUCLEOTIDE SEQUENCE [LARGE SCALE GENOMIC DNA]</scope>
</reference>
<feature type="region of interest" description="Disordered" evidence="8">
    <location>
        <begin position="1"/>
        <end position="59"/>
    </location>
</feature>
<feature type="compositionally biased region" description="Low complexity" evidence="8">
    <location>
        <begin position="123"/>
        <end position="142"/>
    </location>
</feature>
<gene>
    <name evidence="11" type="ORF">BDK51DRAFT_33925</name>
</gene>
<dbReference type="PANTHER" id="PTHR11972">
    <property type="entry name" value="NADPH OXIDASE"/>
    <property type="match status" value="1"/>
</dbReference>
<keyword evidence="2 9" id="KW-0812">Transmembrane</keyword>
<dbReference type="PRINTS" id="PR00410">
    <property type="entry name" value="PHEHYDRXLASE"/>
</dbReference>
<dbReference type="InterPro" id="IPR013121">
    <property type="entry name" value="Fe_red_NAD-bd_6"/>
</dbReference>
<protein>
    <submittedName>
        <fullName evidence="11">FAD-binding domain-containing protein</fullName>
    </submittedName>
</protein>
<keyword evidence="5" id="KW-0560">Oxidoreductase</keyword>
<dbReference type="InterPro" id="IPR013130">
    <property type="entry name" value="Fe3_Rdtase_TM_dom"/>
</dbReference>
<sequence length="612" mass="67484">MVPSPSGRIQPTHSDAMLPDTTHSDGTSSTSRLTPVDQGVLRPYHHHDDDAAARSPRQRPAWHLRWALQRHRYLKRFYRPVKWLNSLIGKGHYVTLGEVLFWGIYAAIVLAIAGVSGAQFATSRNDTTNTTSTASTVHSTSRGGSNRTSHGQDGGTTNDAASQFGTFGTLLMTLALLPVGRNSFLVFVFNLPFERAVKYHRWLAYVAIIFLAAHGACYIDFYGNATQFPGGIGSQLWDGVTGVNLSGFISVCSGVALAITSLPFIRRHAFELFYRTHIPLFISFVAFAAIHEGGAVAILIPALLLYALDLVLRVRSVRKPSPMRSFKVLPDGVIRIEFEKTGFTYDAGQYVFINIPAVSRLEWHPFSISTTPLDPLISIHIRVLGTWTAEVAKLAIATSAEGPLPVLYVDGPYGEMTMPLEDHKNFLLISGGIGITPLQSIFNTLVADWRAGRRELRHCAFVWSVREGASYTYLLDEATQKAHKIESNLGVLPPFHSPLLLELYDDSRRKESDHATNEKPIITTEFYLTGSRTQDMELLKMDSGSPMWVQKGRPDLDALFQRVARDNGGVPTCAVMVCGPQPLVEAVRTACIRHSGGSSGTAFVLHEETFEF</sequence>
<feature type="transmembrane region" description="Helical" evidence="9">
    <location>
        <begin position="99"/>
        <end position="121"/>
    </location>
</feature>
<evidence type="ECO:0000313" key="11">
    <source>
        <dbReference type="EMBL" id="RKO91938.1"/>
    </source>
</evidence>
<dbReference type="EMBL" id="KZ994835">
    <property type="protein sequence ID" value="RKO91938.1"/>
    <property type="molecule type" value="Genomic_DNA"/>
</dbReference>
<dbReference type="Pfam" id="PF01794">
    <property type="entry name" value="Ferric_reduct"/>
    <property type="match status" value="1"/>
</dbReference>
<dbReference type="SUPFAM" id="SSF63380">
    <property type="entry name" value="Riboflavin synthase domain-like"/>
    <property type="match status" value="1"/>
</dbReference>
<evidence type="ECO:0000256" key="4">
    <source>
        <dbReference type="ARBA" id="ARBA00022989"/>
    </source>
</evidence>
<dbReference type="InterPro" id="IPR017938">
    <property type="entry name" value="Riboflavin_synthase-like_b-brl"/>
</dbReference>
<feature type="transmembrane region" description="Helical" evidence="9">
    <location>
        <begin position="167"/>
        <end position="190"/>
    </location>
</feature>
<feature type="compositionally biased region" description="Low complexity" evidence="8">
    <location>
        <begin position="20"/>
        <end position="31"/>
    </location>
</feature>
<keyword evidence="6" id="KW-0406">Ion transport</keyword>
<dbReference type="GO" id="GO:0005886">
    <property type="term" value="C:plasma membrane"/>
    <property type="evidence" value="ECO:0007669"/>
    <property type="project" value="TreeGrafter"/>
</dbReference>
<feature type="transmembrane region" description="Helical" evidence="9">
    <location>
        <begin position="243"/>
        <end position="265"/>
    </location>
</feature>
<evidence type="ECO:0000256" key="7">
    <source>
        <dbReference type="ARBA" id="ARBA00023136"/>
    </source>
</evidence>
<evidence type="ECO:0000256" key="2">
    <source>
        <dbReference type="ARBA" id="ARBA00022692"/>
    </source>
</evidence>
<keyword evidence="12" id="KW-1185">Reference proteome</keyword>
<dbReference type="CDD" id="cd06186">
    <property type="entry name" value="NOX_Duox_like_FAD_NADP"/>
    <property type="match status" value="1"/>
</dbReference>
<feature type="transmembrane region" description="Helical" evidence="9">
    <location>
        <begin position="202"/>
        <end position="223"/>
    </location>
</feature>
<dbReference type="Pfam" id="PF08022">
    <property type="entry name" value="FAD_binding_8"/>
    <property type="match status" value="1"/>
</dbReference>
<proteinExistence type="predicted"/>
<dbReference type="InterPro" id="IPR017927">
    <property type="entry name" value="FAD-bd_FR_type"/>
</dbReference>
<accession>A0A4P9WK57</accession>
<dbReference type="Pfam" id="PF08030">
    <property type="entry name" value="NAD_binding_6"/>
    <property type="match status" value="1"/>
</dbReference>
<dbReference type="InterPro" id="IPR013112">
    <property type="entry name" value="FAD-bd_8"/>
</dbReference>
<dbReference type="PROSITE" id="PS51384">
    <property type="entry name" value="FAD_FR"/>
    <property type="match status" value="1"/>
</dbReference>
<evidence type="ECO:0000313" key="12">
    <source>
        <dbReference type="Proteomes" id="UP000269721"/>
    </source>
</evidence>
<dbReference type="InterPro" id="IPR050369">
    <property type="entry name" value="RBOH/FRE"/>
</dbReference>
<dbReference type="Gene3D" id="2.40.30.10">
    <property type="entry name" value="Translation factors"/>
    <property type="match status" value="1"/>
</dbReference>
<dbReference type="OrthoDB" id="10006946at2759"/>
<dbReference type="AlphaFoldDB" id="A0A4P9WK57"/>
<evidence type="ECO:0000256" key="9">
    <source>
        <dbReference type="SAM" id="Phobius"/>
    </source>
</evidence>
<dbReference type="SUPFAM" id="SSF52343">
    <property type="entry name" value="Ferredoxin reductase-like, C-terminal NADP-linked domain"/>
    <property type="match status" value="1"/>
</dbReference>
<keyword evidence="6" id="KW-0813">Transport</keyword>
<name>A0A4P9WK57_9FUNG</name>
<organism evidence="11 12">
    <name type="scientific">Blyttiomyces helicus</name>
    <dbReference type="NCBI Taxonomy" id="388810"/>
    <lineage>
        <taxon>Eukaryota</taxon>
        <taxon>Fungi</taxon>
        <taxon>Fungi incertae sedis</taxon>
        <taxon>Chytridiomycota</taxon>
        <taxon>Chytridiomycota incertae sedis</taxon>
        <taxon>Chytridiomycetes</taxon>
        <taxon>Chytridiomycetes incertae sedis</taxon>
        <taxon>Blyttiomyces</taxon>
    </lineage>
</organism>
<keyword evidence="7 9" id="KW-0472">Membrane</keyword>